<protein>
    <recommendedName>
        <fullName evidence="1">RWD domain-containing protein</fullName>
    </recommendedName>
</protein>
<dbReference type="InterPro" id="IPR016135">
    <property type="entry name" value="UBQ-conjugating_enzyme/RWD"/>
</dbReference>
<dbReference type="Pfam" id="PF05773">
    <property type="entry name" value="RWD"/>
    <property type="match status" value="1"/>
</dbReference>
<evidence type="ECO:0000259" key="1">
    <source>
        <dbReference type="PROSITE" id="PS50908"/>
    </source>
</evidence>
<reference evidence="2 3" key="1">
    <citation type="submission" date="2022-12" db="EMBL/GenBank/DDBJ databases">
        <title>Chromosome-level genome assembly of true bugs.</title>
        <authorList>
            <person name="Ma L."/>
            <person name="Li H."/>
        </authorList>
    </citation>
    <scope>NUCLEOTIDE SEQUENCE [LARGE SCALE GENOMIC DNA]</scope>
    <source>
        <strain evidence="2">Lab_2022b</strain>
    </source>
</reference>
<dbReference type="PANTHER" id="PTHR21275">
    <property type="entry name" value="RWD DOMAIN-CONTAINING PROTEIN 4"/>
    <property type="match status" value="1"/>
</dbReference>
<keyword evidence="3" id="KW-1185">Reference proteome</keyword>
<organism evidence="2 3">
    <name type="scientific">Rhynocoris fuscipes</name>
    <dbReference type="NCBI Taxonomy" id="488301"/>
    <lineage>
        <taxon>Eukaryota</taxon>
        <taxon>Metazoa</taxon>
        <taxon>Ecdysozoa</taxon>
        <taxon>Arthropoda</taxon>
        <taxon>Hexapoda</taxon>
        <taxon>Insecta</taxon>
        <taxon>Pterygota</taxon>
        <taxon>Neoptera</taxon>
        <taxon>Paraneoptera</taxon>
        <taxon>Hemiptera</taxon>
        <taxon>Heteroptera</taxon>
        <taxon>Panheteroptera</taxon>
        <taxon>Cimicomorpha</taxon>
        <taxon>Reduviidae</taxon>
        <taxon>Harpactorinae</taxon>
        <taxon>Harpactorini</taxon>
        <taxon>Rhynocoris</taxon>
    </lineage>
</organism>
<dbReference type="EMBL" id="JAPXFL010000007">
    <property type="protein sequence ID" value="KAK9504345.1"/>
    <property type="molecule type" value="Genomic_DNA"/>
</dbReference>
<gene>
    <name evidence="2" type="ORF">O3M35_010700</name>
</gene>
<evidence type="ECO:0000313" key="3">
    <source>
        <dbReference type="Proteomes" id="UP001461498"/>
    </source>
</evidence>
<proteinExistence type="predicted"/>
<dbReference type="Gene3D" id="3.10.110.10">
    <property type="entry name" value="Ubiquitin Conjugating Enzyme"/>
    <property type="match status" value="1"/>
</dbReference>
<dbReference type="CDD" id="cd23817">
    <property type="entry name" value="RWD-RWDD4"/>
    <property type="match status" value="1"/>
</dbReference>
<dbReference type="SUPFAM" id="SSF54495">
    <property type="entry name" value="UBC-like"/>
    <property type="match status" value="1"/>
</dbReference>
<dbReference type="Proteomes" id="UP001461498">
    <property type="component" value="Unassembled WGS sequence"/>
</dbReference>
<name>A0AAW1D7L9_9HEMI</name>
<feature type="domain" description="RWD" evidence="1">
    <location>
        <begin position="6"/>
        <end position="108"/>
    </location>
</feature>
<accession>A0AAW1D7L9</accession>
<dbReference type="PROSITE" id="PS50908">
    <property type="entry name" value="RWD"/>
    <property type="match status" value="1"/>
</dbReference>
<dbReference type="SMART" id="SM00591">
    <property type="entry name" value="RWD"/>
    <property type="match status" value="1"/>
</dbReference>
<dbReference type="AlphaFoldDB" id="A0AAW1D7L9"/>
<dbReference type="InterPro" id="IPR042770">
    <property type="entry name" value="RWDD4"/>
</dbReference>
<evidence type="ECO:0000313" key="2">
    <source>
        <dbReference type="EMBL" id="KAK9504345.1"/>
    </source>
</evidence>
<dbReference type="InterPro" id="IPR006575">
    <property type="entry name" value="RWD_dom"/>
</dbReference>
<dbReference type="PANTHER" id="PTHR21275:SF1">
    <property type="entry name" value="RWD DOMAIN-CONTAINING PROTEIN 4"/>
    <property type="match status" value="1"/>
</dbReference>
<comment type="caution">
    <text evidence="2">The sequence shown here is derived from an EMBL/GenBank/DDBJ whole genome shotgun (WGS) entry which is preliminary data.</text>
</comment>
<sequence>MELQEEEREVILSIYEGDPAFNQLSPITFQYKYGNEEGPKSFLLEISWGDNYPNEKPKINMDTFYNKHIADSAKKRICEKLLEEAEQYLGGAMTYSLIEYVKEKFDELTADGFIENNFTPEPLSIDEAEEKETQEIHTKLEKKVHLTKAQKRKQWDRVDSKGEKPRGWNWIDVVHHLTQTGSKQTTNDNE</sequence>